<name>A0A2G8KKV2_STIJA</name>
<reference evidence="3 4" key="1">
    <citation type="journal article" date="2017" name="PLoS Biol.">
        <title>The sea cucumber genome provides insights into morphological evolution and visceral regeneration.</title>
        <authorList>
            <person name="Zhang X."/>
            <person name="Sun L."/>
            <person name="Yuan J."/>
            <person name="Sun Y."/>
            <person name="Gao Y."/>
            <person name="Zhang L."/>
            <person name="Li S."/>
            <person name="Dai H."/>
            <person name="Hamel J.F."/>
            <person name="Liu C."/>
            <person name="Yu Y."/>
            <person name="Liu S."/>
            <person name="Lin W."/>
            <person name="Guo K."/>
            <person name="Jin S."/>
            <person name="Xu P."/>
            <person name="Storey K.B."/>
            <person name="Huan P."/>
            <person name="Zhang T."/>
            <person name="Zhou Y."/>
            <person name="Zhang J."/>
            <person name="Lin C."/>
            <person name="Li X."/>
            <person name="Xing L."/>
            <person name="Huo D."/>
            <person name="Sun M."/>
            <person name="Wang L."/>
            <person name="Mercier A."/>
            <person name="Li F."/>
            <person name="Yang H."/>
            <person name="Xiang J."/>
        </authorList>
    </citation>
    <scope>NUCLEOTIDE SEQUENCE [LARGE SCALE GENOMIC DNA]</scope>
    <source>
        <strain evidence="3">Shaxun</strain>
        <tissue evidence="3">Muscle</tissue>
    </source>
</reference>
<dbReference type="Gene3D" id="2.10.50.10">
    <property type="entry name" value="Tumor Necrosis Factor Receptor, subunit A, domain 2"/>
    <property type="match status" value="1"/>
</dbReference>
<dbReference type="EMBL" id="MRZV01000510">
    <property type="protein sequence ID" value="PIK48636.1"/>
    <property type="molecule type" value="Genomic_DNA"/>
</dbReference>
<feature type="compositionally biased region" description="Basic and acidic residues" evidence="2">
    <location>
        <begin position="1752"/>
        <end position="1845"/>
    </location>
</feature>
<dbReference type="Proteomes" id="UP000230750">
    <property type="component" value="Unassembled WGS sequence"/>
</dbReference>
<keyword evidence="4" id="KW-1185">Reference proteome</keyword>
<sequence>MRSNMHGGGKLLKITLHNLSASSSNSLKSEYECLPCVSGKFCRGGEIQGDCAEGYFCLSTSYQYTPDGNFPDSNFDQGQCEPNTTCAGPCPAAHYCPEGTMDPIPCSNNTYRGVQFGSQEEDCMPCPAGFYCLEGDPILYDCPLGRYCLEGLAPMECPLYHYRDVVGAASAEDCFNCLPGYYCNETGMTNSTFYPCPTGHYCEEATTYPEPCTGGRMSPTEGRVSNEDCPLCDPGYFCPNDTLNVYGIPCDPSYECPEGASIEVTCRPGHYCEGTTGVPPICPGGYYCPLGSSSYTRCFYPKYCPEGSEVPSACPLGYKAVDHPDLRSTDTESCSICPAGTYGNHTERYTCSPCPEGYYCPEGTGDPEQNPCPIGFYCPPSSSSPEPCPVGQYGNLVKAVTADQCQLCPVNTFNDQTGQKACRPCGSSALSVEGQATCSCIGKYRSFQTTDGSCVCWSGYIFYNEVDLAESEGNSDGDCQPVVDIRCELNQARDANTRMCIDPASKDCTTSCGIEDGTYNVDLGRCECNQYTLPEELCDIQCQSTQPTVQGDLTESGQLVVTTMSSNGTAVSQEAVPNIIGPNVHTSGTKNIEICSFEDTGTVGHVITDPSDVEFLLLGTTTIQLTTESIFLTNDFTSSEPNTTSTFSRRRLLATSGDTLSGIPNPLFCLELEDMMIFRVSINEVNRSLSHYPVYVKDHLFNTNPTFDYSEFRDLRFYVESTNVSISSFAHVFVESGQYVFADTQEPEHEVIISVQEAGVSCDSQDFKVQPSSSSNLVEQKVSKHEPGNEEPDWGLIIGMLSFLAACVILLVIAVIVWRPKYAGIYPMKAWKPKYRALGAPPKIPGYLQYQDFDREEIVKAGGVGDASIPAGAGLVKNETGLLEDLNVRTLYDKLEDQTLYLSQQLAKQQEDLLGFYERMSQQTDGLKSLLVNLDAAKIEGLQRSGPRVEHDGLQGAASDGPNVVNVTSNRQYNFAGSRSREHELMEALQALLEKLNSGKIPISPEMLKRGKTSMTGGMSLVSGKGAAVDKLLARQNQERVKLEKDLRMEEEREIENLLQMDARQRKSALEDLNNELNKKLEKASTQEEVDRLITEHDKRVADTLEKLEGSKQRQMQDLLQRLAQKRNQSEVAMKRQHKQEAEEVGLTLEEDEDGDAFATLLEQGIALDLLFAEEASGKANALAEQNKKLRDELQLKMSENLSNAMDDLVNAGTLPGEAVDEMKREQFDMEAALKKKMDKRHGDLTKSMKARMAEKRRKKIRKLKDKHAKELEVLGPDDNVEEVEARQRQEMEALEMRLAVEEAEQMKVIDKQVSDEHSEQLQEEHRSLLKKLAVTNEVDPVAQQQLMDQLRRDNENAQYEMSQERDRQESEMLAKLATRQERKKQEVKRLAEEAAAKKILEEQEKSIKRDGLSEGFSEISQEELANMSMEEQAVVREHQRMQAELRERQQKAVEDLEKKLAEEAREKEVTDNQRYDRELAKAVTEIKNKQGAEISARKDLSDDELQQLLAVHARELEDLEDRMESQRARQQLDMRDRLAKRKKRLLKEEKGKQQVALKKEMIEQKKELGEVRSKVTMEKERKEMTDKIHDLGKDQTEAVIREVLERRQNQELQDLDQQFAAEKQVAVEGALAKLNDKYNSRREAMMSRHDRELSDLSKEDLSTEARDQRKAAILNKQQLEASRLEKDMAEEKKDIEQRALSDWELRYARSKLDLKEKHYNEFADALKDLGGENADQLVNAEQAAQAAQELEEVRSRLEKDRLASEEKLKKEKEDFEKAEKDKMDLELSEFEQKLSDDERKEKEKADKRLAALNKRKEDMIKEKKQKNAEKLEMMKKNGTAKEEQEKLLEEFERDVAKLTNKMDADRLRMQNELEERIKKKRAERLAAKKEEAREKMEDNIQEKLEEIKLEENRLKLQEVIALKETIDTEHLMTTQDTTPYQPDQSMPSGYNMAAPLSDSDLTALLMASPLYKKLTDIKKTMEDGSLPKKKRGEEPFLDSKDKQWTTDSELVPVDLNKLSARNFVTYKFGCFVTKLISSQCDHKPITLLLAEKIPTNVKLERNGYRNSYHYDDENRILYIRQARLETIGEFMLVLIHALAHVKVGDLRDDSDQDFVREFYHALTVVCNDLFFARQRRKSPETGEGATAENIVSLNDAETMLDTLFGTVQTEVGKEESVGQLLDVKLLRGGDMDGVHVTKDLLTNRMTRYSKFALDEDTRNFMGETEDKMVLARQHGSNDEIDKRLTALTGISSRSHPGTASLPTKTTMESLPGELSGTALWHNATRQVSVREQAGGRMKMALTEAKDKDLNRRFLEDDITQMQDKIDNLSAEFSELSSQAIKTKHEINDLYQQLQSQQDISDETLMSKDKVMRDTKKTVNDKQFHLTDVSMKRDALSTKLDYFKKQLEERQQQLQSHLRKKEK</sequence>
<feature type="coiled-coil region" evidence="1">
    <location>
        <begin position="1503"/>
        <end position="1534"/>
    </location>
</feature>
<feature type="coiled-coil region" evidence="1">
    <location>
        <begin position="1033"/>
        <end position="1090"/>
    </location>
</feature>
<feature type="compositionally biased region" description="Basic and acidic residues" evidence="2">
    <location>
        <begin position="1434"/>
        <end position="1450"/>
    </location>
</feature>
<accession>A0A2G8KKV2</accession>
<feature type="coiled-coil region" evidence="1">
    <location>
        <begin position="1675"/>
        <end position="1707"/>
    </location>
</feature>
<dbReference type="SMART" id="SM01411">
    <property type="entry name" value="Ephrin_rec_like"/>
    <property type="match status" value="6"/>
</dbReference>
<feature type="region of interest" description="Disordered" evidence="2">
    <location>
        <begin position="1741"/>
        <end position="1845"/>
    </location>
</feature>
<comment type="caution">
    <text evidence="3">The sequence shown here is derived from an EMBL/GenBank/DDBJ whole genome shotgun (WGS) entry which is preliminary data.</text>
</comment>
<dbReference type="STRING" id="307972.A0A2G8KKV2"/>
<feature type="compositionally biased region" description="Basic and acidic residues" evidence="2">
    <location>
        <begin position="1637"/>
        <end position="1671"/>
    </location>
</feature>
<protein>
    <submittedName>
        <fullName evidence="3">Myosin-10</fullName>
    </submittedName>
</protein>
<feature type="region of interest" description="Disordered" evidence="2">
    <location>
        <begin position="1637"/>
        <end position="1675"/>
    </location>
</feature>
<evidence type="ECO:0000313" key="4">
    <source>
        <dbReference type="Proteomes" id="UP000230750"/>
    </source>
</evidence>
<feature type="coiled-coil region" evidence="1">
    <location>
        <begin position="1173"/>
        <end position="1200"/>
    </location>
</feature>
<dbReference type="PANTHER" id="PTHR47236:SF4">
    <property type="entry name" value="GENE 9195-RELATED"/>
    <property type="match status" value="1"/>
</dbReference>
<evidence type="ECO:0000256" key="2">
    <source>
        <dbReference type="SAM" id="MobiDB-lite"/>
    </source>
</evidence>
<dbReference type="SUPFAM" id="SSF57184">
    <property type="entry name" value="Growth factor receptor domain"/>
    <property type="match status" value="2"/>
</dbReference>
<dbReference type="InterPro" id="IPR009030">
    <property type="entry name" value="Growth_fac_rcpt_cys_sf"/>
</dbReference>
<keyword evidence="1" id="KW-0175">Coiled coil</keyword>
<gene>
    <name evidence="3" type="ORF">BSL78_14488</name>
</gene>
<dbReference type="PANTHER" id="PTHR47236">
    <property type="entry name" value="GENE, 32742-RELATED-RELATED"/>
    <property type="match status" value="1"/>
</dbReference>
<proteinExistence type="predicted"/>
<dbReference type="OrthoDB" id="439917at2759"/>
<organism evidence="3 4">
    <name type="scientific">Stichopus japonicus</name>
    <name type="common">Sea cucumber</name>
    <dbReference type="NCBI Taxonomy" id="307972"/>
    <lineage>
        <taxon>Eukaryota</taxon>
        <taxon>Metazoa</taxon>
        <taxon>Echinodermata</taxon>
        <taxon>Eleutherozoa</taxon>
        <taxon>Echinozoa</taxon>
        <taxon>Holothuroidea</taxon>
        <taxon>Aspidochirotacea</taxon>
        <taxon>Aspidochirotida</taxon>
        <taxon>Stichopodidae</taxon>
        <taxon>Apostichopus</taxon>
    </lineage>
</organism>
<feature type="coiled-coil region" evidence="1">
    <location>
        <begin position="1348"/>
        <end position="1404"/>
    </location>
</feature>
<evidence type="ECO:0000256" key="1">
    <source>
        <dbReference type="SAM" id="Coils"/>
    </source>
</evidence>
<feature type="coiled-coil region" evidence="1">
    <location>
        <begin position="2312"/>
        <end position="2339"/>
    </location>
</feature>
<evidence type="ECO:0000313" key="3">
    <source>
        <dbReference type="EMBL" id="PIK48636.1"/>
    </source>
</evidence>
<feature type="region of interest" description="Disordered" evidence="2">
    <location>
        <begin position="1430"/>
        <end position="1450"/>
    </location>
</feature>